<dbReference type="GO" id="GO:0005886">
    <property type="term" value="C:plasma membrane"/>
    <property type="evidence" value="ECO:0007669"/>
    <property type="project" value="UniProtKB-SubCell"/>
</dbReference>
<evidence type="ECO:0000256" key="2">
    <source>
        <dbReference type="ARBA" id="ARBA00004651"/>
    </source>
</evidence>
<keyword evidence="9 17" id="KW-0418">Kinase</keyword>
<dbReference type="SUPFAM" id="SSF103190">
    <property type="entry name" value="Sensory domain-like"/>
    <property type="match status" value="1"/>
</dbReference>
<comment type="catalytic activity">
    <reaction evidence="1">
        <text>ATP + protein L-histidine = ADP + protein N-phospho-L-histidine.</text>
        <dbReference type="EC" id="2.7.13.3"/>
    </reaction>
</comment>
<protein>
    <recommendedName>
        <fullName evidence="3">histidine kinase</fullName>
        <ecNumber evidence="3">2.7.13.3</ecNumber>
    </recommendedName>
</protein>
<dbReference type="CDD" id="cd00082">
    <property type="entry name" value="HisKA"/>
    <property type="match status" value="1"/>
</dbReference>
<dbReference type="Gene3D" id="1.10.287.130">
    <property type="match status" value="1"/>
</dbReference>
<dbReference type="SUPFAM" id="SSF55874">
    <property type="entry name" value="ATPase domain of HSP90 chaperone/DNA topoisomerase II/histidine kinase"/>
    <property type="match status" value="1"/>
</dbReference>
<dbReference type="GO" id="GO:0000155">
    <property type="term" value="F:phosphorelay sensor kinase activity"/>
    <property type="evidence" value="ECO:0007669"/>
    <property type="project" value="InterPro"/>
</dbReference>
<dbReference type="Gene3D" id="3.30.565.10">
    <property type="entry name" value="Histidine kinase-like ATPase, C-terminal domain"/>
    <property type="match status" value="1"/>
</dbReference>
<evidence type="ECO:0000313" key="18">
    <source>
        <dbReference type="Proteomes" id="UP000196239"/>
    </source>
</evidence>
<dbReference type="PANTHER" id="PTHR43065:SF10">
    <property type="entry name" value="PEROXIDE STRESS-ACTIVATED HISTIDINE KINASE MAK3"/>
    <property type="match status" value="1"/>
</dbReference>
<sequence length="482" mass="54263">MKIKTGVTLWLVLVIGIVISVGFTMSYVVSDYFKQTILKRDVDVNAKFISVQAKQHLTPEDFVANDFGKKDVTYSKFFQEIDTDEIVRFKVWSTGETVVYSDEKDIVGKTFSDNDELEKALDGNVVSEISDLKKSESTSEKKFNELIEIYVPVKSDSGKVLGVIETYASLDLANQYIENANYIIFFVTSVGVSITGAVILLTFSTFRKNLINPIIEIHKQTKRIQEGDLDIKSESIGYEEVRKLGNEVEIMTSKLKEQQGQIAKTERLSAIGELAARLAHDLRNPLSVIRNSLLLIRHKYGSNPETIKDFDRIDRSIFRMSHQLENVMDFVTTRELQMDTKSVSSILRNAIEKAGIPESIKINLPPNDAIIDCDSEKLEVVFENILVNAKHAMKDSGIITTRINEDEDWIRIEIEDSGSGIPKDVLPKIFEPLFTTKQEGTGLGLSSCKNIIEQHKGTIEVRTDVGKGTTFIIKLPVKKLQK</sequence>
<reference evidence="18" key="1">
    <citation type="submission" date="2015-10" db="EMBL/GenBank/DDBJ databases">
        <authorList>
            <person name="Lehtovirta-Morley L.E."/>
            <person name="Vieille C."/>
        </authorList>
    </citation>
    <scope>NUCLEOTIDE SEQUENCE [LARGE SCALE GENOMIC DNA]</scope>
</reference>
<evidence type="ECO:0000313" key="17">
    <source>
        <dbReference type="EMBL" id="CUR52333.1"/>
    </source>
</evidence>
<keyword evidence="11 14" id="KW-1133">Transmembrane helix</keyword>
<keyword evidence="14" id="KW-0472">Membrane</keyword>
<dbReference type="EMBL" id="LN890280">
    <property type="protein sequence ID" value="CUR52333.1"/>
    <property type="molecule type" value="Genomic_DNA"/>
</dbReference>
<feature type="domain" description="Histidine kinase" evidence="15">
    <location>
        <begin position="277"/>
        <end position="479"/>
    </location>
</feature>
<dbReference type="EC" id="2.7.13.3" evidence="3"/>
<dbReference type="InterPro" id="IPR003661">
    <property type="entry name" value="HisK_dim/P_dom"/>
</dbReference>
<keyword evidence="12" id="KW-0902">Two-component regulatory system</keyword>
<dbReference type="InterPro" id="IPR004358">
    <property type="entry name" value="Sig_transdc_His_kin-like_C"/>
</dbReference>
<keyword evidence="10" id="KW-0067">ATP-binding</keyword>
<feature type="transmembrane region" description="Helical" evidence="14">
    <location>
        <begin position="7"/>
        <end position="29"/>
    </location>
</feature>
<evidence type="ECO:0000256" key="5">
    <source>
        <dbReference type="ARBA" id="ARBA00022553"/>
    </source>
</evidence>
<dbReference type="SUPFAM" id="SSF158472">
    <property type="entry name" value="HAMP domain-like"/>
    <property type="match status" value="1"/>
</dbReference>
<accession>A0A128A4P7</accession>
<feature type="transmembrane region" description="Helical" evidence="14">
    <location>
        <begin position="182"/>
        <end position="203"/>
    </location>
</feature>
<keyword evidence="5" id="KW-0597">Phosphoprotein</keyword>
<dbReference type="KEGG" id="ndv:NDEV_1571"/>
<name>A0A128A4P7_9ARCH</name>
<dbReference type="InterPro" id="IPR003594">
    <property type="entry name" value="HATPase_dom"/>
</dbReference>
<keyword evidence="13" id="KW-0175">Coiled coil</keyword>
<keyword evidence="18" id="KW-1185">Reference proteome</keyword>
<dbReference type="InterPro" id="IPR005467">
    <property type="entry name" value="His_kinase_dom"/>
</dbReference>
<evidence type="ECO:0000256" key="7">
    <source>
        <dbReference type="ARBA" id="ARBA00022692"/>
    </source>
</evidence>
<dbReference type="InterPro" id="IPR036097">
    <property type="entry name" value="HisK_dim/P_sf"/>
</dbReference>
<proteinExistence type="predicted"/>
<evidence type="ECO:0000256" key="6">
    <source>
        <dbReference type="ARBA" id="ARBA00022679"/>
    </source>
</evidence>
<keyword evidence="4" id="KW-1003">Cell membrane</keyword>
<dbReference type="Pfam" id="PF02518">
    <property type="entry name" value="HATPase_c"/>
    <property type="match status" value="1"/>
</dbReference>
<evidence type="ECO:0000259" key="16">
    <source>
        <dbReference type="PROSITE" id="PS50885"/>
    </source>
</evidence>
<evidence type="ECO:0000256" key="9">
    <source>
        <dbReference type="ARBA" id="ARBA00022777"/>
    </source>
</evidence>
<feature type="domain" description="HAMP" evidence="16">
    <location>
        <begin position="208"/>
        <end position="260"/>
    </location>
</feature>
<dbReference type="SMART" id="SM00304">
    <property type="entry name" value="HAMP"/>
    <property type="match status" value="1"/>
</dbReference>
<evidence type="ECO:0000256" key="14">
    <source>
        <dbReference type="SAM" id="Phobius"/>
    </source>
</evidence>
<evidence type="ECO:0000256" key="4">
    <source>
        <dbReference type="ARBA" id="ARBA00022475"/>
    </source>
</evidence>
<dbReference type="PROSITE" id="PS50109">
    <property type="entry name" value="HIS_KIN"/>
    <property type="match status" value="1"/>
</dbReference>
<dbReference type="GO" id="GO:0005524">
    <property type="term" value="F:ATP binding"/>
    <property type="evidence" value="ECO:0007669"/>
    <property type="project" value="UniProtKB-KW"/>
</dbReference>
<evidence type="ECO:0000256" key="12">
    <source>
        <dbReference type="ARBA" id="ARBA00023012"/>
    </source>
</evidence>
<dbReference type="InterPro" id="IPR003660">
    <property type="entry name" value="HAMP_dom"/>
</dbReference>
<dbReference type="PANTHER" id="PTHR43065">
    <property type="entry name" value="SENSOR HISTIDINE KINASE"/>
    <property type="match status" value="1"/>
</dbReference>
<comment type="subcellular location">
    <subcellularLocation>
        <location evidence="2">Cell membrane</location>
        <topology evidence="2">Multi-pass membrane protein</topology>
    </subcellularLocation>
</comment>
<dbReference type="InterPro" id="IPR029151">
    <property type="entry name" value="Sensor-like_sf"/>
</dbReference>
<evidence type="ECO:0000256" key="1">
    <source>
        <dbReference type="ARBA" id="ARBA00000085"/>
    </source>
</evidence>
<evidence type="ECO:0000256" key="10">
    <source>
        <dbReference type="ARBA" id="ARBA00022840"/>
    </source>
</evidence>
<keyword evidence="6" id="KW-0808">Transferase</keyword>
<dbReference type="AlphaFoldDB" id="A0A128A4P7"/>
<dbReference type="Pfam" id="PF00512">
    <property type="entry name" value="HisKA"/>
    <property type="match status" value="1"/>
</dbReference>
<feature type="coiled-coil region" evidence="13">
    <location>
        <begin position="241"/>
        <end position="268"/>
    </location>
</feature>
<dbReference type="SUPFAM" id="SSF47384">
    <property type="entry name" value="Homodimeric domain of signal transducing histidine kinase"/>
    <property type="match status" value="1"/>
</dbReference>
<organism evidence="17 18">
    <name type="scientific">Nitrosotalea devaniterrae</name>
    <dbReference type="NCBI Taxonomy" id="1078905"/>
    <lineage>
        <taxon>Archaea</taxon>
        <taxon>Nitrososphaerota</taxon>
        <taxon>Nitrososphaeria</taxon>
        <taxon>Nitrosotaleales</taxon>
        <taxon>Nitrosotaleaceae</taxon>
        <taxon>Nitrosotalea</taxon>
    </lineage>
</organism>
<dbReference type="PROSITE" id="PS50885">
    <property type="entry name" value="HAMP"/>
    <property type="match status" value="1"/>
</dbReference>
<evidence type="ECO:0000256" key="11">
    <source>
        <dbReference type="ARBA" id="ARBA00022989"/>
    </source>
</evidence>
<gene>
    <name evidence="17" type="ORF">NDEV_1571</name>
</gene>
<evidence type="ECO:0000256" key="3">
    <source>
        <dbReference type="ARBA" id="ARBA00012438"/>
    </source>
</evidence>
<keyword evidence="8" id="KW-0547">Nucleotide-binding</keyword>
<evidence type="ECO:0000256" key="13">
    <source>
        <dbReference type="SAM" id="Coils"/>
    </source>
</evidence>
<dbReference type="PRINTS" id="PR00344">
    <property type="entry name" value="BCTRLSENSOR"/>
</dbReference>
<dbReference type="Proteomes" id="UP000196239">
    <property type="component" value="Chromosome 1"/>
</dbReference>
<keyword evidence="7 14" id="KW-0812">Transmembrane</keyword>
<dbReference type="SMART" id="SM00388">
    <property type="entry name" value="HisKA"/>
    <property type="match status" value="1"/>
</dbReference>
<dbReference type="Gene3D" id="6.10.340.10">
    <property type="match status" value="1"/>
</dbReference>
<evidence type="ECO:0000256" key="8">
    <source>
        <dbReference type="ARBA" id="ARBA00022741"/>
    </source>
</evidence>
<dbReference type="SMART" id="SM00387">
    <property type="entry name" value="HATPase_c"/>
    <property type="match status" value="1"/>
</dbReference>
<dbReference type="InterPro" id="IPR036890">
    <property type="entry name" value="HATPase_C_sf"/>
</dbReference>
<evidence type="ECO:0000259" key="15">
    <source>
        <dbReference type="PROSITE" id="PS50109"/>
    </source>
</evidence>